<dbReference type="Proteomes" id="UP000809431">
    <property type="component" value="Unassembled WGS sequence"/>
</dbReference>
<evidence type="ECO:0000256" key="2">
    <source>
        <dbReference type="SAM" id="MobiDB-lite"/>
    </source>
</evidence>
<feature type="domain" description="Chitin-binding type-3" evidence="4">
    <location>
        <begin position="22"/>
        <end position="70"/>
    </location>
</feature>
<dbReference type="EMBL" id="JAESND010000008">
    <property type="protein sequence ID" value="MBM3117070.1"/>
    <property type="molecule type" value="Genomic_DNA"/>
</dbReference>
<organism evidence="5 6">
    <name type="scientific">Jeongeupia naejangsanensis</name>
    <dbReference type="NCBI Taxonomy" id="613195"/>
    <lineage>
        <taxon>Bacteria</taxon>
        <taxon>Pseudomonadati</taxon>
        <taxon>Pseudomonadota</taxon>
        <taxon>Betaproteobacteria</taxon>
        <taxon>Neisseriales</taxon>
        <taxon>Chitinibacteraceae</taxon>
        <taxon>Jeongeupia</taxon>
    </lineage>
</organism>
<accession>A0ABS2BNS7</accession>
<evidence type="ECO:0000313" key="6">
    <source>
        <dbReference type="Proteomes" id="UP000809431"/>
    </source>
</evidence>
<feature type="compositionally biased region" description="Basic and acidic residues" evidence="2">
    <location>
        <begin position="75"/>
        <end position="86"/>
    </location>
</feature>
<feature type="region of interest" description="Disordered" evidence="2">
    <location>
        <begin position="50"/>
        <end position="86"/>
    </location>
</feature>
<dbReference type="RefSeq" id="WP_203539299.1">
    <property type="nucleotide sequence ID" value="NZ_JAESND010000008.1"/>
</dbReference>
<reference evidence="5 6" key="1">
    <citation type="submission" date="2021-01" db="EMBL/GenBank/DDBJ databases">
        <title>Draft Genome Sequence and Polyhydroxyalkanoate Biosynthetic Potential of Jeongeupia naejangsanensis Type Strain DSM 24253.</title>
        <authorList>
            <person name="Turrini P."/>
            <person name="Artuso I."/>
            <person name="Lugli G.A."/>
            <person name="Frangipani E."/>
            <person name="Ventura M."/>
            <person name="Visca P."/>
        </authorList>
    </citation>
    <scope>NUCLEOTIDE SEQUENCE [LARGE SCALE GENOMIC DNA]</scope>
    <source>
        <strain evidence="5 6">DSM 24253</strain>
    </source>
</reference>
<comment type="caution">
    <text evidence="5">The sequence shown here is derived from an EMBL/GenBank/DDBJ whole genome shotgun (WGS) entry which is preliminary data.</text>
</comment>
<keyword evidence="1" id="KW-0378">Hydrolase</keyword>
<dbReference type="CDD" id="cd12214">
    <property type="entry name" value="ChiA1_BD"/>
    <property type="match status" value="1"/>
</dbReference>
<evidence type="ECO:0000256" key="3">
    <source>
        <dbReference type="SAM" id="SignalP"/>
    </source>
</evidence>
<dbReference type="InterPro" id="IPR003610">
    <property type="entry name" value="CBM5/12"/>
</dbReference>
<dbReference type="Pfam" id="PF02839">
    <property type="entry name" value="CBM_5_12"/>
    <property type="match status" value="1"/>
</dbReference>
<keyword evidence="3" id="KW-0732">Signal</keyword>
<dbReference type="SUPFAM" id="SSF51055">
    <property type="entry name" value="Carbohydrate binding domain"/>
    <property type="match status" value="1"/>
</dbReference>
<dbReference type="Gene3D" id="2.10.10.20">
    <property type="entry name" value="Carbohydrate-binding module superfamily 5/12"/>
    <property type="match status" value="1"/>
</dbReference>
<dbReference type="SMART" id="SM00495">
    <property type="entry name" value="ChtBD3"/>
    <property type="match status" value="1"/>
</dbReference>
<evidence type="ECO:0000313" key="5">
    <source>
        <dbReference type="EMBL" id="MBM3117070.1"/>
    </source>
</evidence>
<name>A0ABS2BNS7_9NEIS</name>
<gene>
    <name evidence="5" type="ORF">JMJ54_14635</name>
</gene>
<feature type="signal peptide" evidence="3">
    <location>
        <begin position="1"/>
        <end position="19"/>
    </location>
</feature>
<evidence type="ECO:0000256" key="1">
    <source>
        <dbReference type="ARBA" id="ARBA00022801"/>
    </source>
</evidence>
<protein>
    <recommendedName>
        <fullName evidence="4">Chitin-binding type-3 domain-containing protein</fullName>
    </recommendedName>
</protein>
<feature type="chain" id="PRO_5045126963" description="Chitin-binding type-3 domain-containing protein" evidence="3">
    <location>
        <begin position="20"/>
        <end position="86"/>
    </location>
</feature>
<sequence>MTRTGKLLVALLMSCTALAASAREWHEGRHYSRGEVVSYHGQRYRALQSHDAARDAGWTPQRAPSLWEPLNGNRNDGRYDDGQYHR</sequence>
<dbReference type="InterPro" id="IPR036573">
    <property type="entry name" value="CBM_sf_5/12"/>
</dbReference>
<evidence type="ECO:0000259" key="4">
    <source>
        <dbReference type="SMART" id="SM00495"/>
    </source>
</evidence>
<keyword evidence="6" id="KW-1185">Reference proteome</keyword>
<proteinExistence type="predicted"/>